<dbReference type="Gene3D" id="1.10.357.10">
    <property type="entry name" value="Tetracycline Repressor, domain 2"/>
    <property type="match status" value="1"/>
</dbReference>
<dbReference type="PROSITE" id="PS50977">
    <property type="entry name" value="HTH_TETR_2"/>
    <property type="match status" value="1"/>
</dbReference>
<dbReference type="Proteomes" id="UP000199074">
    <property type="component" value="Unassembled WGS sequence"/>
</dbReference>
<organism evidence="6 7">
    <name type="scientific">Devosia crocina</name>
    <dbReference type="NCBI Taxonomy" id="429728"/>
    <lineage>
        <taxon>Bacteria</taxon>
        <taxon>Pseudomonadati</taxon>
        <taxon>Pseudomonadota</taxon>
        <taxon>Alphaproteobacteria</taxon>
        <taxon>Hyphomicrobiales</taxon>
        <taxon>Devosiaceae</taxon>
        <taxon>Devosia</taxon>
    </lineage>
</organism>
<feature type="domain" description="HTH tetR-type" evidence="5">
    <location>
        <begin position="30"/>
        <end position="90"/>
    </location>
</feature>
<evidence type="ECO:0000256" key="1">
    <source>
        <dbReference type="ARBA" id="ARBA00023015"/>
    </source>
</evidence>
<dbReference type="InterPro" id="IPR050109">
    <property type="entry name" value="HTH-type_TetR-like_transc_reg"/>
</dbReference>
<dbReference type="Pfam" id="PF00440">
    <property type="entry name" value="TetR_N"/>
    <property type="match status" value="1"/>
</dbReference>
<keyword evidence="2 4" id="KW-0238">DNA-binding</keyword>
<keyword evidence="1" id="KW-0805">Transcription regulation</keyword>
<reference evidence="6 7" key="1">
    <citation type="submission" date="2016-10" db="EMBL/GenBank/DDBJ databases">
        <authorList>
            <person name="de Groot N.N."/>
        </authorList>
    </citation>
    <scope>NUCLEOTIDE SEQUENCE [LARGE SCALE GENOMIC DNA]</scope>
    <source>
        <strain evidence="6 7">IPL20</strain>
    </source>
</reference>
<protein>
    <submittedName>
        <fullName evidence="6">Regulatory protein, tetR family</fullName>
    </submittedName>
</protein>
<evidence type="ECO:0000313" key="6">
    <source>
        <dbReference type="EMBL" id="SFV31738.1"/>
    </source>
</evidence>
<dbReference type="InterPro" id="IPR001647">
    <property type="entry name" value="HTH_TetR"/>
</dbReference>
<dbReference type="GO" id="GO:0000976">
    <property type="term" value="F:transcription cis-regulatory region binding"/>
    <property type="evidence" value="ECO:0007669"/>
    <property type="project" value="TreeGrafter"/>
</dbReference>
<keyword evidence="3" id="KW-0804">Transcription</keyword>
<gene>
    <name evidence="6" type="ORF">SAMN05216456_1442</name>
</gene>
<evidence type="ECO:0000256" key="2">
    <source>
        <dbReference type="ARBA" id="ARBA00023125"/>
    </source>
</evidence>
<dbReference type="GO" id="GO:0003700">
    <property type="term" value="F:DNA-binding transcription factor activity"/>
    <property type="evidence" value="ECO:0007669"/>
    <property type="project" value="TreeGrafter"/>
</dbReference>
<dbReference type="EMBL" id="FPCK01000001">
    <property type="protein sequence ID" value="SFV31738.1"/>
    <property type="molecule type" value="Genomic_DNA"/>
</dbReference>
<dbReference type="PANTHER" id="PTHR30055">
    <property type="entry name" value="HTH-TYPE TRANSCRIPTIONAL REGULATOR RUTR"/>
    <property type="match status" value="1"/>
</dbReference>
<keyword evidence="7" id="KW-1185">Reference proteome</keyword>
<dbReference type="InterPro" id="IPR009057">
    <property type="entry name" value="Homeodomain-like_sf"/>
</dbReference>
<evidence type="ECO:0000256" key="3">
    <source>
        <dbReference type="ARBA" id="ARBA00023163"/>
    </source>
</evidence>
<dbReference type="SUPFAM" id="SSF46689">
    <property type="entry name" value="Homeodomain-like"/>
    <property type="match status" value="1"/>
</dbReference>
<evidence type="ECO:0000313" key="7">
    <source>
        <dbReference type="Proteomes" id="UP000199074"/>
    </source>
</evidence>
<feature type="DNA-binding region" description="H-T-H motif" evidence="4">
    <location>
        <begin position="53"/>
        <end position="72"/>
    </location>
</feature>
<evidence type="ECO:0000259" key="5">
    <source>
        <dbReference type="PROSITE" id="PS50977"/>
    </source>
</evidence>
<accession>A0A1I7NAR2</accession>
<dbReference type="AlphaFoldDB" id="A0A1I7NAR2"/>
<evidence type="ECO:0000256" key="4">
    <source>
        <dbReference type="PROSITE-ProRule" id="PRU00335"/>
    </source>
</evidence>
<name>A0A1I7NAR2_9HYPH</name>
<proteinExistence type="predicted"/>
<dbReference type="PANTHER" id="PTHR30055:SF234">
    <property type="entry name" value="HTH-TYPE TRANSCRIPTIONAL REGULATOR BETI"/>
    <property type="match status" value="1"/>
</dbReference>
<sequence>MQKLNPSEAMWIPTTPGARAMTNVRSARTGEIRDRIWAAADAEFAENGYEGATMTAIARRAGIALRTLYNYAPRKDLLYFRDLRLFDDLLKIVSETPRAEEVGERIRDYLITHQGRDRAIVERAPKAYESLLWSQLEEQMTTLLRLRYPEAAPSIIPRTEAAMLVLMARSLYWREFSTAERSGPGVSAQWLDLTASIAADTMKKLGARRKGG</sequence>